<name>A0ABU7CTA1_9TELE</name>
<keyword evidence="3" id="KW-1185">Reference proteome</keyword>
<gene>
    <name evidence="2" type="ORF">CHARACLAT_033018</name>
</gene>
<feature type="transmembrane region" description="Helical" evidence="1">
    <location>
        <begin position="6"/>
        <end position="23"/>
    </location>
</feature>
<evidence type="ECO:0000256" key="1">
    <source>
        <dbReference type="SAM" id="Phobius"/>
    </source>
</evidence>
<reference evidence="2 3" key="1">
    <citation type="submission" date="2021-06" db="EMBL/GenBank/DDBJ databases">
        <authorList>
            <person name="Palmer J.M."/>
        </authorList>
    </citation>
    <scope>NUCLEOTIDE SEQUENCE [LARGE SCALE GENOMIC DNA]</scope>
    <source>
        <strain evidence="2 3">CL_MEX2019</strain>
        <tissue evidence="2">Muscle</tissue>
    </source>
</reference>
<accession>A0ABU7CTA1</accession>
<evidence type="ECO:0000313" key="2">
    <source>
        <dbReference type="EMBL" id="MED6266172.1"/>
    </source>
</evidence>
<keyword evidence="1" id="KW-1133">Transmembrane helix</keyword>
<dbReference type="EMBL" id="JAHUTJ010006432">
    <property type="protein sequence ID" value="MED6266172.1"/>
    <property type="molecule type" value="Genomic_DNA"/>
</dbReference>
<keyword evidence="1" id="KW-0812">Transmembrane</keyword>
<proteinExistence type="predicted"/>
<organism evidence="2 3">
    <name type="scientific">Characodon lateralis</name>
    <dbReference type="NCBI Taxonomy" id="208331"/>
    <lineage>
        <taxon>Eukaryota</taxon>
        <taxon>Metazoa</taxon>
        <taxon>Chordata</taxon>
        <taxon>Craniata</taxon>
        <taxon>Vertebrata</taxon>
        <taxon>Euteleostomi</taxon>
        <taxon>Actinopterygii</taxon>
        <taxon>Neopterygii</taxon>
        <taxon>Teleostei</taxon>
        <taxon>Neoteleostei</taxon>
        <taxon>Acanthomorphata</taxon>
        <taxon>Ovalentaria</taxon>
        <taxon>Atherinomorphae</taxon>
        <taxon>Cyprinodontiformes</taxon>
        <taxon>Goodeidae</taxon>
        <taxon>Characodon</taxon>
    </lineage>
</organism>
<evidence type="ECO:0000313" key="3">
    <source>
        <dbReference type="Proteomes" id="UP001352852"/>
    </source>
</evidence>
<keyword evidence="1" id="KW-0472">Membrane</keyword>
<sequence>MAAEGVIFFIFTILLQYRFFIYFRPWWNNPQLPPLGPEDEDVARERERVKSGKAQSEILTMIDLSKVYKSGKKPAVDRLCLGIPRSEVRDFLF</sequence>
<comment type="caution">
    <text evidence="2">The sequence shown here is derived from an EMBL/GenBank/DDBJ whole genome shotgun (WGS) entry which is preliminary data.</text>
</comment>
<dbReference type="Proteomes" id="UP001352852">
    <property type="component" value="Unassembled WGS sequence"/>
</dbReference>
<protein>
    <submittedName>
        <fullName evidence="2">Uncharacterized protein</fullName>
    </submittedName>
</protein>